<dbReference type="SUPFAM" id="SSF53271">
    <property type="entry name" value="PRTase-like"/>
    <property type="match status" value="1"/>
</dbReference>
<dbReference type="CDD" id="cd06223">
    <property type="entry name" value="PRTases_typeI"/>
    <property type="match status" value="1"/>
</dbReference>
<dbReference type="EMBL" id="NIBG01000008">
    <property type="protein sequence ID" value="PAB59373.1"/>
    <property type="molecule type" value="Genomic_DNA"/>
</dbReference>
<dbReference type="InterPro" id="IPR051910">
    <property type="entry name" value="ComF/GntX_DNA_util-trans"/>
</dbReference>
<dbReference type="PANTHER" id="PTHR47505">
    <property type="entry name" value="DNA UTILIZATION PROTEIN YHGH"/>
    <property type="match status" value="1"/>
</dbReference>
<dbReference type="InterPro" id="IPR044005">
    <property type="entry name" value="DZR_2"/>
</dbReference>
<evidence type="ECO:0000259" key="3">
    <source>
        <dbReference type="Pfam" id="PF18912"/>
    </source>
</evidence>
<organism evidence="4 5">
    <name type="scientific">Anaeromicrobium sediminis</name>
    <dbReference type="NCBI Taxonomy" id="1478221"/>
    <lineage>
        <taxon>Bacteria</taxon>
        <taxon>Bacillati</taxon>
        <taxon>Bacillota</taxon>
        <taxon>Clostridia</taxon>
        <taxon>Peptostreptococcales</taxon>
        <taxon>Thermotaleaceae</taxon>
        <taxon>Anaeromicrobium</taxon>
    </lineage>
</organism>
<dbReference type="PANTHER" id="PTHR47505:SF1">
    <property type="entry name" value="DNA UTILIZATION PROTEIN YHGH"/>
    <property type="match status" value="1"/>
</dbReference>
<evidence type="ECO:0000256" key="1">
    <source>
        <dbReference type="ARBA" id="ARBA00008007"/>
    </source>
</evidence>
<dbReference type="Proteomes" id="UP000216024">
    <property type="component" value="Unassembled WGS sequence"/>
</dbReference>
<dbReference type="InterPro" id="IPR029057">
    <property type="entry name" value="PRTase-like"/>
</dbReference>
<proteinExistence type="inferred from homology"/>
<feature type="domain" description="Double zinc ribbon" evidence="3">
    <location>
        <begin position="9"/>
        <end position="69"/>
    </location>
</feature>
<dbReference type="InterPro" id="IPR000836">
    <property type="entry name" value="PRTase_dom"/>
</dbReference>
<accession>A0A267MKP6</accession>
<gene>
    <name evidence="4" type="ORF">CCE28_10970</name>
</gene>
<dbReference type="Gene3D" id="3.40.50.2020">
    <property type="match status" value="1"/>
</dbReference>
<evidence type="ECO:0000313" key="5">
    <source>
        <dbReference type="Proteomes" id="UP000216024"/>
    </source>
</evidence>
<dbReference type="AlphaFoldDB" id="A0A267MKP6"/>
<sequence length="241" mass="28186">MIKSIVDFFLDLIYPRNIYCLMCKDPIHTTEKYSLCKNCHKKVNWVNNTCEKCGKIISIDNTINRCFDCINSKHLFQKNIACVLYDDNTKKLVHNLKFNKKTYLAYHMAEIMSDKLLESNLEIDYMIPVPLHKNKKRKRGFNQSELLCKYMSEKTNIIADYKTLIKCNETLEQNKLNKMERQKNLKDAFQVRNNPNMINKNILLVDDVFTTGNTIDACCGSLNRLKPKNIYSITFSIGKNT</sequence>
<dbReference type="RefSeq" id="WP_095133753.1">
    <property type="nucleotide sequence ID" value="NZ_NIBG01000008.1"/>
</dbReference>
<dbReference type="Pfam" id="PF18912">
    <property type="entry name" value="DZR_2"/>
    <property type="match status" value="1"/>
</dbReference>
<dbReference type="Pfam" id="PF00156">
    <property type="entry name" value="Pribosyltran"/>
    <property type="match status" value="1"/>
</dbReference>
<comment type="similarity">
    <text evidence="1">Belongs to the ComF/GntX family.</text>
</comment>
<dbReference type="OrthoDB" id="9779910at2"/>
<comment type="caution">
    <text evidence="4">The sequence shown here is derived from an EMBL/GenBank/DDBJ whole genome shotgun (WGS) entry which is preliminary data.</text>
</comment>
<protein>
    <recommendedName>
        <fullName evidence="6">Double zinc ribbon domain-containing protein</fullName>
    </recommendedName>
</protein>
<reference evidence="4 5" key="1">
    <citation type="submission" date="2017-06" db="EMBL/GenBank/DDBJ databases">
        <title>Draft genome sequence of anaerobic fermentative bacterium Anaeromicrobium sediminis DY2726D isolated from West Pacific Ocean sediments.</title>
        <authorList>
            <person name="Zeng X."/>
        </authorList>
    </citation>
    <scope>NUCLEOTIDE SEQUENCE [LARGE SCALE GENOMIC DNA]</scope>
    <source>
        <strain evidence="4 5">DY2726D</strain>
    </source>
</reference>
<evidence type="ECO:0000313" key="4">
    <source>
        <dbReference type="EMBL" id="PAB59373.1"/>
    </source>
</evidence>
<evidence type="ECO:0008006" key="6">
    <source>
        <dbReference type="Google" id="ProtNLM"/>
    </source>
</evidence>
<evidence type="ECO:0000259" key="2">
    <source>
        <dbReference type="Pfam" id="PF00156"/>
    </source>
</evidence>
<name>A0A267MKP6_9FIRM</name>
<feature type="domain" description="Phosphoribosyltransferase" evidence="2">
    <location>
        <begin position="182"/>
        <end position="235"/>
    </location>
</feature>
<keyword evidence="5" id="KW-1185">Reference proteome</keyword>